<sequence>MSPATAAWTVEGDALALGPLQLALQRIALSHWRAGERLRSWGTAPLARERGRLCLPCAGDEALWLGAWVEEGEARVRLIDPLSGGEASLVLPRDYQLAALADLAGTPQPLTLAAGGAARRLRLELDCGGSRAVIELLLLAPAAWAARCGRPAPPPLDEPPPLPPRLG</sequence>
<evidence type="ECO:0000313" key="1">
    <source>
        <dbReference type="EMBL" id="NLF55332.1"/>
    </source>
</evidence>
<reference evidence="1 2" key="1">
    <citation type="journal article" date="2020" name="Biotechnol. Biofuels">
        <title>New insights from the biogas microbiome by comprehensive genome-resolved metagenomics of nearly 1600 species originating from multiple anaerobic digesters.</title>
        <authorList>
            <person name="Campanaro S."/>
            <person name="Treu L."/>
            <person name="Rodriguez-R L.M."/>
            <person name="Kovalovszki A."/>
            <person name="Ziels R.M."/>
            <person name="Maus I."/>
            <person name="Zhu X."/>
            <person name="Kougias P.G."/>
            <person name="Basile A."/>
            <person name="Luo G."/>
            <person name="Schluter A."/>
            <person name="Konstantinidis K.T."/>
            <person name="Angelidaki I."/>
        </authorList>
    </citation>
    <scope>NUCLEOTIDE SEQUENCE [LARGE SCALE GENOMIC DNA]</scope>
    <source>
        <strain evidence="1">AS06rmzACSIP_256</strain>
    </source>
</reference>
<dbReference type="Proteomes" id="UP000536534">
    <property type="component" value="Unassembled WGS sequence"/>
</dbReference>
<organism evidence="1 2">
    <name type="scientific">Thauera phenolivorans</name>
    <dbReference type="NCBI Taxonomy" id="1792543"/>
    <lineage>
        <taxon>Bacteria</taxon>
        <taxon>Pseudomonadati</taxon>
        <taxon>Pseudomonadota</taxon>
        <taxon>Betaproteobacteria</taxon>
        <taxon>Rhodocyclales</taxon>
        <taxon>Zoogloeaceae</taxon>
        <taxon>Thauera</taxon>
    </lineage>
</organism>
<proteinExistence type="predicted"/>
<dbReference type="OrthoDB" id="8903936at2"/>
<gene>
    <name evidence="1" type="ORF">GX576_13220</name>
</gene>
<dbReference type="EMBL" id="JAAYYV010000366">
    <property type="protein sequence ID" value="NLF55332.1"/>
    <property type="molecule type" value="Genomic_DNA"/>
</dbReference>
<name>A0A7X7R903_9RHOO</name>
<accession>A0A7X7R903</accession>
<evidence type="ECO:0000313" key="2">
    <source>
        <dbReference type="Proteomes" id="UP000536534"/>
    </source>
</evidence>
<comment type="caution">
    <text evidence="1">The sequence shown here is derived from an EMBL/GenBank/DDBJ whole genome shotgun (WGS) entry which is preliminary data.</text>
</comment>
<protein>
    <submittedName>
        <fullName evidence="1">Uncharacterized protein</fullName>
    </submittedName>
</protein>
<dbReference type="AlphaFoldDB" id="A0A7X7R903"/>
<dbReference type="RefSeq" id="WP_068809125.1">
    <property type="nucleotide sequence ID" value="NZ_MBFM01000005.1"/>
</dbReference>